<feature type="domain" description="C2H2-type" evidence="7">
    <location>
        <begin position="238"/>
        <end position="261"/>
    </location>
</feature>
<evidence type="ECO:0000256" key="6">
    <source>
        <dbReference type="SAM" id="MobiDB-lite"/>
    </source>
</evidence>
<evidence type="ECO:0000256" key="5">
    <source>
        <dbReference type="PROSITE-ProRule" id="PRU00042"/>
    </source>
</evidence>
<feature type="region of interest" description="Disordered" evidence="6">
    <location>
        <begin position="791"/>
        <end position="820"/>
    </location>
</feature>
<dbReference type="PROSITE" id="PS50157">
    <property type="entry name" value="ZINC_FINGER_C2H2_2"/>
    <property type="match status" value="10"/>
</dbReference>
<dbReference type="SUPFAM" id="SSF57667">
    <property type="entry name" value="beta-beta-alpha zinc fingers"/>
    <property type="match status" value="2"/>
</dbReference>
<dbReference type="KEGG" id="pbar:105426074"/>
<feature type="domain" description="C2H2-type" evidence="7">
    <location>
        <begin position="1200"/>
        <end position="1228"/>
    </location>
</feature>
<dbReference type="GO" id="GO:0000977">
    <property type="term" value="F:RNA polymerase II transcription regulatory region sequence-specific DNA binding"/>
    <property type="evidence" value="ECO:0007669"/>
    <property type="project" value="TreeGrafter"/>
</dbReference>
<feature type="domain" description="C2H2-type" evidence="7">
    <location>
        <begin position="205"/>
        <end position="237"/>
    </location>
</feature>
<dbReference type="RefSeq" id="XP_011635444.1">
    <property type="nucleotide sequence ID" value="XM_011637142.2"/>
</dbReference>
<feature type="region of interest" description="Disordered" evidence="6">
    <location>
        <begin position="828"/>
        <end position="847"/>
    </location>
</feature>
<feature type="domain" description="C2H2-type" evidence="7">
    <location>
        <begin position="632"/>
        <end position="660"/>
    </location>
</feature>
<evidence type="ECO:0000259" key="7">
    <source>
        <dbReference type="PROSITE" id="PS50157"/>
    </source>
</evidence>
<evidence type="ECO:0000313" key="10">
    <source>
        <dbReference type="RefSeq" id="XP_011635444.1"/>
    </source>
</evidence>
<feature type="domain" description="C2H2-type" evidence="7">
    <location>
        <begin position="956"/>
        <end position="984"/>
    </location>
</feature>
<feature type="domain" description="C2H2-type" evidence="7">
    <location>
        <begin position="896"/>
        <end position="923"/>
    </location>
</feature>
<sequence length="1690" mass="194869">MARVLPYERVVDAVFIHRNSALDSEIRIEMKIKEEPADTTSDFDATEDCTLIKNCFSLIDHDYHYHCNESSISKNDVLCKDINNKENKHLSNINPIHSNDMDKTVTLEPKSMETKKEIYTLSQTRKEHKYSNEISSNKNINTLPIVTTKNVRRKRKSIPLENCKTKLRRTVKSTKKGIYCDICFREFSSSRNREIHMQYYEFGDFTCRICKKKYRTRDKLISHICHSVQNMHTNLHAFFCNFCNRYFKSKEFLQSHLFHTHNELICSSNVIKQENYKSNDVNTSLQNDKMDTHDLKTDTHEEPCLKNLIKPDEINITFRNVTNKCLIDNVMDTEKSQIEKSFVNKMSPTKKLRQPTLTEYLELCKKKHDTKVDPKSKSNIIKNDLPDVSHHDEGIQKNSRPKLSEGHNESNDSLNIKSDFLPEKTACSTLEENVKYETSLTKKPFVKLHADVEMMKCFLEKLSNTDVKNKVTENQICNTVLYDREIPYSLRSLRVISPIQTNLKLEMKKAKTVSKKSQLNMEFNKKEQNITDSGTIDSKVDWKPIMTYFKCKDCTVLLTRCDEQQENSYQIEAMKNISPSVESNFISLQKSTTQNKMMLKDLEIPLERLTTVSTLDLEVNTKSDTKEHNKCFLCKVCKKSFPSKLAKRIHIKSSHTAYMSSICDARYTQKHKLLQHYLHEHLLKQNQCCICYILLPDYEALKEHLNVHCLKYIQRENDRYPVNIELKCKLNKITCECRHCNKIFSSLSSLVAHQSCCTVQKEMKNEDQKDCMENTSPKNILKMQQNKNIDENTSTCDERTHSDNLCESSNSNSMKESNQCEISLVNEKEPEVNQDNSDNSSNDNSSINNNLLIQKEIETVNKLQDSEKFTENNNSTNNNQETDATLNNSTTKSITYPCDICGKQFYNQKKLELHVRSFSFNKDICPMCNTGFSSKRLLQTHISAAHVLQISKTYSFHCVFCNQGFFKKHDLRSHILHLHGAQMLNALTHNFNMSQQKSNELVIQGATCNICNLVFETQDRFIEHRMYYYKNHTFSCSFCAQNFQGMYMFHHHNKLVHYSEDKRKSYNYICDICNEGFNHESHFHSHNMHVHAKEENLSETAKGFKEKSDLNNVSNVQEQIRNSTKDQEKQQTIEQPFNECICQICQIKCKDMNDMTKHMEFYSNDGDFKCDKCNKQYKTSDLLDEHMKLSHFCHDVHDGHICHICGEIFLDIVTLKCHEKHLHSNISNNLNNWKNCNQALSSNTTIKTSTNKAIEELCESEINVDNAAKYNCLFCNMKFPTTNAVQTHIVYAHIDDMIAKRATLGFTLPIIDSNDVQKQFVKTNQTTISSLLSSSFENNLTHLNVQKSNNVLNDTISKNGKDDNTTTEVLKKFKIVDPKTNKVIEATSIPPLFPLSRINKSKDNILASKIVVPSTETKADTPVSLSTESSSIAISNVGLKINNPISLSAGSTNNFRKNCEIPLKSGSINEFKTNLISSQRRSIIIDRSKMMPVCLSATKPFKNIAPLWKDNETGNQKSGSINNYGHGYSCPLCTLEYPSLMFFHAHLKYSHADSIRSDEPMSLQMNQIQKNSMIIECLLCPCTFITETKYKQHLRNSHTYYVYMPHSEERTKNSNASNSVITQTNTDRNTIPETITIDDDDDNDNVKNSSCQQVETTPTLDHGIQNEKIGKLRVKPFAKIIENLSTYTAL</sequence>
<feature type="compositionally biased region" description="Low complexity" evidence="6">
    <location>
        <begin position="833"/>
        <end position="847"/>
    </location>
</feature>
<dbReference type="Gene3D" id="3.30.160.60">
    <property type="entry name" value="Classic Zinc Finger"/>
    <property type="match status" value="3"/>
</dbReference>
<reference evidence="9 10" key="1">
    <citation type="submission" date="2025-04" db="UniProtKB">
        <authorList>
            <consortium name="RefSeq"/>
        </authorList>
    </citation>
    <scope>IDENTIFICATION</scope>
</reference>
<dbReference type="InterPro" id="IPR013087">
    <property type="entry name" value="Znf_C2H2_type"/>
</dbReference>
<dbReference type="SMART" id="SM00355">
    <property type="entry name" value="ZnF_C2H2"/>
    <property type="match status" value="19"/>
</dbReference>
<dbReference type="PANTHER" id="PTHR24409:SF295">
    <property type="entry name" value="AZ2-RELATED"/>
    <property type="match status" value="1"/>
</dbReference>
<name>A0A6I9W1E2_9HYME</name>
<keyword evidence="4" id="KW-0862">Zinc</keyword>
<feature type="compositionally biased region" description="Basic and acidic residues" evidence="6">
    <location>
        <begin position="384"/>
        <end position="395"/>
    </location>
</feature>
<dbReference type="GO" id="GO:0000981">
    <property type="term" value="F:DNA-binding transcription factor activity, RNA polymerase II-specific"/>
    <property type="evidence" value="ECO:0007669"/>
    <property type="project" value="TreeGrafter"/>
</dbReference>
<gene>
    <name evidence="9 10" type="primary">LOC105426074</name>
</gene>
<dbReference type="PANTHER" id="PTHR24409">
    <property type="entry name" value="ZINC FINGER PROTEIN 142"/>
    <property type="match status" value="1"/>
</dbReference>
<dbReference type="GO" id="GO:0005634">
    <property type="term" value="C:nucleus"/>
    <property type="evidence" value="ECO:0007669"/>
    <property type="project" value="TreeGrafter"/>
</dbReference>
<dbReference type="OrthoDB" id="427030at2759"/>
<proteinExistence type="predicted"/>
<organism evidence="8 10">
    <name type="scientific">Pogonomyrmex barbatus</name>
    <name type="common">red harvester ant</name>
    <dbReference type="NCBI Taxonomy" id="144034"/>
    <lineage>
        <taxon>Eukaryota</taxon>
        <taxon>Metazoa</taxon>
        <taxon>Ecdysozoa</taxon>
        <taxon>Arthropoda</taxon>
        <taxon>Hexapoda</taxon>
        <taxon>Insecta</taxon>
        <taxon>Pterygota</taxon>
        <taxon>Neoptera</taxon>
        <taxon>Endopterygota</taxon>
        <taxon>Hymenoptera</taxon>
        <taxon>Apocrita</taxon>
        <taxon>Aculeata</taxon>
        <taxon>Formicoidea</taxon>
        <taxon>Formicidae</taxon>
        <taxon>Myrmicinae</taxon>
        <taxon>Pogonomyrmex</taxon>
    </lineage>
</organism>
<feature type="domain" description="C2H2-type" evidence="7">
    <location>
        <begin position="1034"/>
        <end position="1062"/>
    </location>
</feature>
<evidence type="ECO:0000256" key="1">
    <source>
        <dbReference type="ARBA" id="ARBA00022723"/>
    </source>
</evidence>
<evidence type="ECO:0000313" key="9">
    <source>
        <dbReference type="RefSeq" id="XP_011635443.1"/>
    </source>
</evidence>
<dbReference type="GO" id="GO:0008270">
    <property type="term" value="F:zinc ion binding"/>
    <property type="evidence" value="ECO:0007669"/>
    <property type="project" value="UniProtKB-KW"/>
</dbReference>
<feature type="domain" description="C2H2-type" evidence="7">
    <location>
        <begin position="1168"/>
        <end position="1191"/>
    </location>
</feature>
<evidence type="ECO:0000256" key="3">
    <source>
        <dbReference type="ARBA" id="ARBA00022771"/>
    </source>
</evidence>
<dbReference type="Pfam" id="PF12874">
    <property type="entry name" value="zf-met"/>
    <property type="match status" value="1"/>
</dbReference>
<feature type="region of interest" description="Disordered" evidence="6">
    <location>
        <begin position="1627"/>
        <end position="1648"/>
    </location>
</feature>
<evidence type="ECO:0000256" key="4">
    <source>
        <dbReference type="ARBA" id="ARBA00022833"/>
    </source>
</evidence>
<evidence type="ECO:0000256" key="2">
    <source>
        <dbReference type="ARBA" id="ARBA00022737"/>
    </source>
</evidence>
<dbReference type="RefSeq" id="XP_011635443.1">
    <property type="nucleotide sequence ID" value="XM_011637141.2"/>
</dbReference>
<evidence type="ECO:0000313" key="8">
    <source>
        <dbReference type="Proteomes" id="UP000504615"/>
    </source>
</evidence>
<dbReference type="GeneID" id="105426074"/>
<accession>A0A6I9W1E2</accession>
<protein>
    <submittedName>
        <fullName evidence="9 10">Uncharacterized protein LOC105426074</fullName>
    </submittedName>
</protein>
<dbReference type="Proteomes" id="UP000504615">
    <property type="component" value="Unplaced"/>
</dbReference>
<keyword evidence="3 5" id="KW-0863">Zinc-finger</keyword>
<feature type="compositionally biased region" description="Low complexity" evidence="6">
    <location>
        <begin position="807"/>
        <end position="817"/>
    </location>
</feature>
<feature type="domain" description="C2H2-type" evidence="7">
    <location>
        <begin position="735"/>
        <end position="762"/>
    </location>
</feature>
<keyword evidence="1" id="KW-0479">Metal-binding</keyword>
<feature type="domain" description="C2H2-type" evidence="7">
    <location>
        <begin position="1068"/>
        <end position="1096"/>
    </location>
</feature>
<keyword evidence="8" id="KW-1185">Reference proteome</keyword>
<keyword evidence="2" id="KW-0677">Repeat</keyword>
<feature type="region of interest" description="Disordered" evidence="6">
    <location>
        <begin position="372"/>
        <end position="415"/>
    </location>
</feature>
<dbReference type="PROSITE" id="PS00028">
    <property type="entry name" value="ZINC_FINGER_C2H2_1"/>
    <property type="match status" value="11"/>
</dbReference>
<dbReference type="Pfam" id="PF00096">
    <property type="entry name" value="zf-C2H2"/>
    <property type="match status" value="2"/>
</dbReference>
<dbReference type="InterPro" id="IPR036236">
    <property type="entry name" value="Znf_C2H2_sf"/>
</dbReference>